<dbReference type="Gene3D" id="3.20.20.70">
    <property type="entry name" value="Aldolase class I"/>
    <property type="match status" value="1"/>
</dbReference>
<dbReference type="GO" id="GO:0005829">
    <property type="term" value="C:cytosol"/>
    <property type="evidence" value="ECO:0007669"/>
    <property type="project" value="TreeGrafter"/>
</dbReference>
<accession>A0A537LBF8</accession>
<sequence>MMEKWLLPPADYARVHEARSESEALLVQRILHDAGIPAVVRSRQVPGYAEVIRRAIGVWGDVLVPVEHRTDARRYVDDYLRAMKEAGPVSRFAGIIPPIVTLFDDRGRIDEDANARHIEFLLRGGVHGIFALGSTGEVMHLTLDERRQFAPFVVGRVHGRVPVLIGCASTSTDEAVTLARHAQESGADGVVVIPPYYWTPNDRAIETHIGAVAAAVDVPVVIYNFPAVVGRTIPPALVAKLVEAYANVLGIKETVDSIGHIHEVLARVKPLRPEFSVLCGYEFHLLNTLQSGGDGAIPALANFAPQLPAQVYERFQQGQPAEAAELLRRRLDLAVLYQLDAPFFVVVKEAMAMLDLIPHATVRRPAGPLTAESRARLREMLVSAGVL</sequence>
<dbReference type="InterPro" id="IPR020625">
    <property type="entry name" value="Schiff_base-form_aldolases_AS"/>
</dbReference>
<dbReference type="InterPro" id="IPR002220">
    <property type="entry name" value="DapA-like"/>
</dbReference>
<evidence type="ECO:0000256" key="2">
    <source>
        <dbReference type="ARBA" id="ARBA00023270"/>
    </source>
</evidence>
<reference evidence="3 4" key="1">
    <citation type="journal article" date="2019" name="Nat. Microbiol.">
        <title>Mediterranean grassland soil C-N compound turnover is dependent on rainfall and depth, and is mediated by genomically divergent microorganisms.</title>
        <authorList>
            <person name="Diamond S."/>
            <person name="Andeer P.F."/>
            <person name="Li Z."/>
            <person name="Crits-Christoph A."/>
            <person name="Burstein D."/>
            <person name="Anantharaman K."/>
            <person name="Lane K.R."/>
            <person name="Thomas B.C."/>
            <person name="Pan C."/>
            <person name="Northen T.R."/>
            <person name="Banfield J.F."/>
        </authorList>
    </citation>
    <scope>NUCLEOTIDE SEQUENCE [LARGE SCALE GENOMIC DNA]</scope>
    <source>
        <strain evidence="3">NP_4</strain>
    </source>
</reference>
<dbReference type="AlphaFoldDB" id="A0A537LBF8"/>
<evidence type="ECO:0000256" key="1">
    <source>
        <dbReference type="ARBA" id="ARBA00023239"/>
    </source>
</evidence>
<dbReference type="GO" id="GO:0016829">
    <property type="term" value="F:lyase activity"/>
    <property type="evidence" value="ECO:0007669"/>
    <property type="project" value="UniProtKB-KW"/>
</dbReference>
<keyword evidence="1" id="KW-0456">Lyase</keyword>
<dbReference type="PROSITE" id="PS00666">
    <property type="entry name" value="DHDPS_2"/>
    <property type="match status" value="1"/>
</dbReference>
<organism evidence="3 4">
    <name type="scientific">Candidatus Segetimicrobium genomatis</name>
    <dbReference type="NCBI Taxonomy" id="2569760"/>
    <lineage>
        <taxon>Bacteria</taxon>
        <taxon>Bacillati</taxon>
        <taxon>Candidatus Sysuimicrobiota</taxon>
        <taxon>Candidatus Sysuimicrobiia</taxon>
        <taxon>Candidatus Sysuimicrobiales</taxon>
        <taxon>Candidatus Segetimicrobiaceae</taxon>
        <taxon>Candidatus Segetimicrobium</taxon>
    </lineage>
</organism>
<dbReference type="PRINTS" id="PR00146">
    <property type="entry name" value="DHPICSNTHASE"/>
</dbReference>
<dbReference type="CDD" id="cd00408">
    <property type="entry name" value="DHDPS-like"/>
    <property type="match status" value="1"/>
</dbReference>
<dbReference type="Pfam" id="PF00701">
    <property type="entry name" value="DHDPS"/>
    <property type="match status" value="1"/>
</dbReference>
<dbReference type="Proteomes" id="UP000319353">
    <property type="component" value="Unassembled WGS sequence"/>
</dbReference>
<dbReference type="PANTHER" id="PTHR12128:SF28">
    <property type="entry name" value="2-DEHYDRO-3-DEOXY-D-GLUCONATE ALDOLASE YAGE-RELATED"/>
    <property type="match status" value="1"/>
</dbReference>
<keyword evidence="2" id="KW-0704">Schiff base</keyword>
<dbReference type="PANTHER" id="PTHR12128">
    <property type="entry name" value="DIHYDRODIPICOLINATE SYNTHASE"/>
    <property type="match status" value="1"/>
</dbReference>
<dbReference type="EMBL" id="VBAL01000028">
    <property type="protein sequence ID" value="TMJ05344.1"/>
    <property type="molecule type" value="Genomic_DNA"/>
</dbReference>
<comment type="caution">
    <text evidence="3">The sequence shown here is derived from an EMBL/GenBank/DDBJ whole genome shotgun (WGS) entry which is preliminary data.</text>
</comment>
<evidence type="ECO:0000313" key="3">
    <source>
        <dbReference type="EMBL" id="TMJ05344.1"/>
    </source>
</evidence>
<dbReference type="SUPFAM" id="SSF51569">
    <property type="entry name" value="Aldolase"/>
    <property type="match status" value="1"/>
</dbReference>
<dbReference type="InterPro" id="IPR013785">
    <property type="entry name" value="Aldolase_TIM"/>
</dbReference>
<evidence type="ECO:0000313" key="4">
    <source>
        <dbReference type="Proteomes" id="UP000319353"/>
    </source>
</evidence>
<gene>
    <name evidence="3" type="ORF">E6H01_03255</name>
</gene>
<protein>
    <submittedName>
        <fullName evidence="3">Dihydrodipicolinate synthase family protein</fullName>
    </submittedName>
</protein>
<name>A0A537LBF8_9BACT</name>
<proteinExistence type="predicted"/>
<dbReference type="SMART" id="SM01130">
    <property type="entry name" value="DHDPS"/>
    <property type="match status" value="1"/>
</dbReference>